<keyword evidence="8 9" id="KW-0482">Metalloprotease</keyword>
<keyword evidence="7 9" id="KW-0862">Zinc</keyword>
<dbReference type="SUPFAM" id="SSF101821">
    <property type="entry name" value="Aminopeptidase/glucanase lid domain"/>
    <property type="match status" value="1"/>
</dbReference>
<evidence type="ECO:0000256" key="1">
    <source>
        <dbReference type="ARBA" id="ARBA00001947"/>
    </source>
</evidence>
<dbReference type="Gene3D" id="2.30.250.10">
    <property type="entry name" value="Aminopeptidase i, Domain 2"/>
    <property type="match status" value="1"/>
</dbReference>
<accession>A0A0V8RYF4</accession>
<dbReference type="GO" id="GO:0008237">
    <property type="term" value="F:metallopeptidase activity"/>
    <property type="evidence" value="ECO:0007669"/>
    <property type="project" value="UniProtKB-KW"/>
</dbReference>
<evidence type="ECO:0000256" key="8">
    <source>
        <dbReference type="ARBA" id="ARBA00023049"/>
    </source>
</evidence>
<dbReference type="Pfam" id="PF02127">
    <property type="entry name" value="Peptidase_M18"/>
    <property type="match status" value="1"/>
</dbReference>
<name>A0A0V8RYF4_9ACTO</name>
<dbReference type="AlphaFoldDB" id="A0A0V8RYF4"/>
<dbReference type="GO" id="GO:0008270">
    <property type="term" value="F:zinc ion binding"/>
    <property type="evidence" value="ECO:0007669"/>
    <property type="project" value="InterPro"/>
</dbReference>
<dbReference type="SUPFAM" id="SSF53187">
    <property type="entry name" value="Zn-dependent exopeptidases"/>
    <property type="match status" value="1"/>
</dbReference>
<dbReference type="OrthoDB" id="5288740at2"/>
<evidence type="ECO:0000256" key="4">
    <source>
        <dbReference type="ARBA" id="ARBA00022670"/>
    </source>
</evidence>
<evidence type="ECO:0000256" key="3">
    <source>
        <dbReference type="ARBA" id="ARBA00022438"/>
    </source>
</evidence>
<dbReference type="InterPro" id="IPR023358">
    <property type="entry name" value="Peptidase_M18_dom2"/>
</dbReference>
<reference evidence="11 12" key="1">
    <citation type="submission" date="2015-10" db="EMBL/GenBank/DDBJ databases">
        <title>Draft Genome of Actinomyces odontolyticus subsp. actinosynbacter strain XH001.</title>
        <authorList>
            <person name="Mclean J.S."/>
            <person name="He X."/>
        </authorList>
    </citation>
    <scope>NUCLEOTIDE SEQUENCE [LARGE SCALE GENOMIC DNA]</scope>
    <source>
        <strain evidence="11 12">XH001</strain>
    </source>
</reference>
<keyword evidence="6 9" id="KW-0378">Hydrolase</keyword>
<organism evidence="11 12">
    <name type="scientific">Schaalia odontolytica</name>
    <dbReference type="NCBI Taxonomy" id="1660"/>
    <lineage>
        <taxon>Bacteria</taxon>
        <taxon>Bacillati</taxon>
        <taxon>Actinomycetota</taxon>
        <taxon>Actinomycetes</taxon>
        <taxon>Actinomycetales</taxon>
        <taxon>Actinomycetaceae</taxon>
        <taxon>Schaalia</taxon>
    </lineage>
</organism>
<keyword evidence="4 9" id="KW-0645">Protease</keyword>
<evidence type="ECO:0000256" key="6">
    <source>
        <dbReference type="ARBA" id="ARBA00022801"/>
    </source>
</evidence>
<dbReference type="Proteomes" id="UP000054686">
    <property type="component" value="Unassembled WGS sequence"/>
</dbReference>
<evidence type="ECO:0000256" key="7">
    <source>
        <dbReference type="ARBA" id="ARBA00022833"/>
    </source>
</evidence>
<evidence type="ECO:0000256" key="9">
    <source>
        <dbReference type="RuleBase" id="RU004386"/>
    </source>
</evidence>
<dbReference type="GO" id="GO:0006508">
    <property type="term" value="P:proteolysis"/>
    <property type="evidence" value="ECO:0007669"/>
    <property type="project" value="UniProtKB-KW"/>
</dbReference>
<dbReference type="EMBL" id="LLVT01000001">
    <property type="protein sequence ID" value="KSW13073.1"/>
    <property type="molecule type" value="Genomic_DNA"/>
</dbReference>
<dbReference type="InterPro" id="IPR001948">
    <property type="entry name" value="Peptidase_M18"/>
</dbReference>
<dbReference type="PANTHER" id="PTHR28570:SF3">
    <property type="entry name" value="ASPARTYL AMINOPEPTIDASE"/>
    <property type="match status" value="1"/>
</dbReference>
<dbReference type="GO" id="GO:0004177">
    <property type="term" value="F:aminopeptidase activity"/>
    <property type="evidence" value="ECO:0007669"/>
    <property type="project" value="UniProtKB-KW"/>
</dbReference>
<proteinExistence type="inferred from homology"/>
<comment type="caution">
    <text evidence="11">The sequence shown here is derived from an EMBL/GenBank/DDBJ whole genome shotgun (WGS) entry which is preliminary data.</text>
</comment>
<evidence type="ECO:0000313" key="12">
    <source>
        <dbReference type="Proteomes" id="UP000054686"/>
    </source>
</evidence>
<evidence type="ECO:0000313" key="11">
    <source>
        <dbReference type="EMBL" id="KSW13073.1"/>
    </source>
</evidence>
<keyword evidence="3 9" id="KW-0031">Aminopeptidase</keyword>
<gene>
    <name evidence="11" type="ORF">APY09_01540</name>
</gene>
<comment type="similarity">
    <text evidence="2 9">Belongs to the peptidase M18 family.</text>
</comment>
<dbReference type="PRINTS" id="PR00932">
    <property type="entry name" value="AMINO1PTASE"/>
</dbReference>
<protein>
    <recommendedName>
        <fullName evidence="10">M18 family aminopeptidase</fullName>
        <ecNumber evidence="10">3.4.11.-</ecNumber>
    </recommendedName>
</protein>
<dbReference type="EC" id="3.4.11.-" evidence="10"/>
<evidence type="ECO:0000256" key="2">
    <source>
        <dbReference type="ARBA" id="ARBA00008290"/>
    </source>
</evidence>
<comment type="cofactor">
    <cofactor evidence="1 10">
        <name>Zn(2+)</name>
        <dbReference type="ChEBI" id="CHEBI:29105"/>
    </cofactor>
</comment>
<evidence type="ECO:0000256" key="10">
    <source>
        <dbReference type="RuleBase" id="RU004387"/>
    </source>
</evidence>
<dbReference type="PANTHER" id="PTHR28570">
    <property type="entry name" value="ASPARTYL AMINOPEPTIDASE"/>
    <property type="match status" value="1"/>
</dbReference>
<keyword evidence="5 9" id="KW-0479">Metal-binding</keyword>
<dbReference type="Gene3D" id="3.40.630.10">
    <property type="entry name" value="Zn peptidases"/>
    <property type="match status" value="1"/>
</dbReference>
<sequence>MAQLELDEVHANAVDYQHFLLDSPSPYHAAEVVAQRLVDAGFTRVDEKGAWDASPGGHVMVRGGAVAAWFVPETVSDDAGFRIVGAHTDSPALSVKPSVQSTTPDGWGQIDVEVYGGMMWNSWLDRELTLAGRLVLNSGEVILARTGPIARIPQLAIHLDRDVNPGGLKLDPQKHLHPVWTVDNPYGNVLEYVARTAGLDDASQVAAFDLILTPSQGPGFFGDKGQFIAASRQDNLSSVHPGLVALERLAAQGTPAGGDVTVFMCFDHEEVGSESRTGAAGPILETVLRRTAKALGRDEDGFERMLAASSCVSADAAHSVHPNYAGHHDPDNRPMMGRGPIIKINSKQRYATDAEGIALWNRACAAAGVASQNFVGNNAMPCGTTIGPITATRLGILTVDVGVGLLSMHSAREMSHVDDLLDLSRVLEAYWQGA</sequence>
<dbReference type="RefSeq" id="WP_060565854.1">
    <property type="nucleotide sequence ID" value="NZ_CP040006.1"/>
</dbReference>
<dbReference type="NCBIfam" id="NF002759">
    <property type="entry name" value="PRK02813.1"/>
    <property type="match status" value="1"/>
</dbReference>
<dbReference type="GO" id="GO:0005737">
    <property type="term" value="C:cytoplasm"/>
    <property type="evidence" value="ECO:0007669"/>
    <property type="project" value="UniProtKB-ARBA"/>
</dbReference>
<evidence type="ECO:0000256" key="5">
    <source>
        <dbReference type="ARBA" id="ARBA00022723"/>
    </source>
</evidence>